<gene>
    <name evidence="2" type="ORF">SAMN04488558_1212</name>
</gene>
<keyword evidence="3" id="KW-1185">Reference proteome</keyword>
<evidence type="ECO:0000313" key="2">
    <source>
        <dbReference type="EMBL" id="SEQ55370.1"/>
    </source>
</evidence>
<sequence length="301" mass="36227">MDLTKKLLVTYLLLTKFDNYKCDYSGKTTLLLNPIECPSLFNHENENYFLSVLLTMIEFIPNLDLPFHYDLFDHIKKFYYAISNDMNLNIITDQYIFEELYSYVYRQYFLNIFNYKYDDKLVKNTDKEYPFLTNKIKKSIIILENFLDIIFNEEQISSLVLIFSKWITKNKLLLNNRKKIIIVTNISFERVNYFIEQLKLFINYECVAVLNINEIAEIINYEYDLILTFSKRMTNLINKITSNYLQIHFFITNQDLMNLFEVGCELANRRVLVSNLLQEIENKDYEDAKTFLLKKYPEIFL</sequence>
<reference evidence="2 3" key="1">
    <citation type="submission" date="2016-10" db="EMBL/GenBank/DDBJ databases">
        <authorList>
            <person name="de Groot N.N."/>
        </authorList>
    </citation>
    <scope>NUCLEOTIDE SEQUENCE [LARGE SCALE GENOMIC DNA]</scope>
    <source>
        <strain evidence="2 3">DSM 15695</strain>
    </source>
</reference>
<feature type="domain" description="PRD" evidence="1">
    <location>
        <begin position="66"/>
        <end position="173"/>
    </location>
</feature>
<accession>A0A1H9GZ75</accession>
<dbReference type="EMBL" id="FOEN01000021">
    <property type="protein sequence ID" value="SEQ55370.1"/>
    <property type="molecule type" value="Genomic_DNA"/>
</dbReference>
<dbReference type="GO" id="GO:0006355">
    <property type="term" value="P:regulation of DNA-templated transcription"/>
    <property type="evidence" value="ECO:0007669"/>
    <property type="project" value="InterPro"/>
</dbReference>
<dbReference type="SUPFAM" id="SSF63520">
    <property type="entry name" value="PTS-regulatory domain, PRD"/>
    <property type="match status" value="1"/>
</dbReference>
<evidence type="ECO:0000259" key="1">
    <source>
        <dbReference type="PROSITE" id="PS51372"/>
    </source>
</evidence>
<dbReference type="PROSITE" id="PS51372">
    <property type="entry name" value="PRD_2"/>
    <property type="match status" value="1"/>
</dbReference>
<dbReference type="AlphaFoldDB" id="A0A1H9GZ75"/>
<dbReference type="Proteomes" id="UP000198833">
    <property type="component" value="Unassembled WGS sequence"/>
</dbReference>
<protein>
    <recommendedName>
        <fullName evidence="1">PRD domain-containing protein</fullName>
    </recommendedName>
</protein>
<name>A0A1H9GZ75_9LACT</name>
<proteinExistence type="predicted"/>
<dbReference type="InterPro" id="IPR036634">
    <property type="entry name" value="PRD_sf"/>
</dbReference>
<evidence type="ECO:0000313" key="3">
    <source>
        <dbReference type="Proteomes" id="UP000198833"/>
    </source>
</evidence>
<dbReference type="InterPro" id="IPR011608">
    <property type="entry name" value="PRD"/>
</dbReference>
<organism evidence="2 3">
    <name type="scientific">Ignavigranum ruoffiae</name>
    <dbReference type="NCBI Taxonomy" id="89093"/>
    <lineage>
        <taxon>Bacteria</taxon>
        <taxon>Bacillati</taxon>
        <taxon>Bacillota</taxon>
        <taxon>Bacilli</taxon>
        <taxon>Lactobacillales</taxon>
        <taxon>Aerococcaceae</taxon>
        <taxon>Ignavigranum</taxon>
    </lineage>
</organism>